<accession>A0A1Y2ARZ6</accession>
<dbReference type="GO" id="GO:0005634">
    <property type="term" value="C:nucleus"/>
    <property type="evidence" value="ECO:0007669"/>
    <property type="project" value="TreeGrafter"/>
</dbReference>
<dbReference type="PANTHER" id="PTHR28083">
    <property type="entry name" value="GOOD FOR FULL DBP5 ACTIVITY PROTEIN 2"/>
    <property type="match status" value="1"/>
</dbReference>
<dbReference type="InParanoid" id="A0A1Y2ARZ6"/>
<evidence type="ECO:0000256" key="1">
    <source>
        <dbReference type="SAM" id="MobiDB-lite"/>
    </source>
</evidence>
<dbReference type="PANTHER" id="PTHR28083:SF1">
    <property type="entry name" value="GOOD FOR FULL DBP5 ACTIVITY PROTEIN 2"/>
    <property type="match status" value="1"/>
</dbReference>
<feature type="compositionally biased region" description="Polar residues" evidence="1">
    <location>
        <begin position="20"/>
        <end position="39"/>
    </location>
</feature>
<dbReference type="Pfam" id="PF21762">
    <property type="entry name" value="DEDDh_C"/>
    <property type="match status" value="1"/>
</dbReference>
<dbReference type="EMBL" id="MCFC01000058">
    <property type="protein sequence ID" value="ORY25348.1"/>
    <property type="molecule type" value="Genomic_DNA"/>
</dbReference>
<dbReference type="InterPro" id="IPR040151">
    <property type="entry name" value="Gfd2/YDR514C-like"/>
</dbReference>
<feature type="domain" description="Gfd2/YDR514C-like C-terminal" evidence="2">
    <location>
        <begin position="418"/>
        <end position="634"/>
    </location>
</feature>
<reference evidence="3 4" key="1">
    <citation type="submission" date="2016-07" db="EMBL/GenBank/DDBJ databases">
        <title>Pervasive Adenine N6-methylation of Active Genes in Fungi.</title>
        <authorList>
            <consortium name="DOE Joint Genome Institute"/>
            <person name="Mondo S.J."/>
            <person name="Dannebaum R.O."/>
            <person name="Kuo R.C."/>
            <person name="Labutti K."/>
            <person name="Haridas S."/>
            <person name="Kuo A."/>
            <person name="Salamov A."/>
            <person name="Ahrendt S.R."/>
            <person name="Lipzen A."/>
            <person name="Sullivan W."/>
            <person name="Andreopoulos W.B."/>
            <person name="Clum A."/>
            <person name="Lindquist E."/>
            <person name="Daum C."/>
            <person name="Ramamoorthy G.K."/>
            <person name="Gryganskyi A."/>
            <person name="Culley D."/>
            <person name="Magnuson J.K."/>
            <person name="James T.Y."/>
            <person name="O'Malley M.A."/>
            <person name="Stajich J.E."/>
            <person name="Spatafora J.W."/>
            <person name="Visel A."/>
            <person name="Grigoriev I.V."/>
        </authorList>
    </citation>
    <scope>NUCLEOTIDE SEQUENCE [LARGE SCALE GENOMIC DNA]</scope>
    <source>
        <strain evidence="3 4">68-887.2</strain>
    </source>
</reference>
<gene>
    <name evidence="3" type="ORF">BCR39DRAFT_590203</name>
</gene>
<feature type="compositionally biased region" description="Polar residues" evidence="1">
    <location>
        <begin position="1"/>
        <end position="10"/>
    </location>
</feature>
<evidence type="ECO:0000313" key="4">
    <source>
        <dbReference type="Proteomes" id="UP000193986"/>
    </source>
</evidence>
<feature type="region of interest" description="Disordered" evidence="1">
    <location>
        <begin position="1"/>
        <end position="46"/>
    </location>
</feature>
<name>A0A1Y2ARZ6_9TREE</name>
<sequence length="724" mass="80711">MDITAEQTIANEAPAPVTPSPLQNESSTLEPFNAESTGEVSRPDNKRSLMEDTGELEHVTDAFLKYKDVVFEWSKALNEIQANAVSALMHTKSQDLPDHPLRIPGRDGIPLYLGIEKNGKQRLLFSLKQVEYIQYYIHEMRLLNPTWIEHLSRLSTGETTSADEPDLGPNEDEWVPLPACIYRRNEFDSIEEATFSSSAEVKRFLSRTSRANKRIEKELALAKMTPEEQRYEQVREEAFEDNNTFGPGLRRRPEKQGNAAALRRREGLEEEEEDQEAGWGGFAPPKIGFGEEDSIVPSITVNESQIAADSQLGSQQKNGMADEMKVKDLNLGVEEPPVQTPPEVASRPDTRRKQIPQGLPPLSEPAATTYTSEHYYHAQQAVALAAAGGLLGAQTRQDQSYSRPVEPSQEAAVGRSLFFALNITTWEADDDVVLEVGWSAIWFQKRIVGDELDDLNELGYEEIRDNGHIIVQDHLLSKFNGTWKPDHRHEYLFGTSLPIPEKDVAAAVQKQIDDLSAKAGGGPIYIVLHSPDADRKELEKLRLKTSRWDKRLKAPGAEYPSYASTAGVGKYFVIDTGVLFAAIEHDDTPPVPLCTKKSLEEVASIMFGGDENRTPMRFGNAGNDAFYTLEVFLALVSGPSLAEMRADFDHNVIASPTIVSKELELKADHKVDEIRAIDPEVENVSTVEIAIPETGEDEEEDYSDDDRIAGVFYDDEDGNMVKLE</sequence>
<organism evidence="3 4">
    <name type="scientific">Naematelia encephala</name>
    <dbReference type="NCBI Taxonomy" id="71784"/>
    <lineage>
        <taxon>Eukaryota</taxon>
        <taxon>Fungi</taxon>
        <taxon>Dikarya</taxon>
        <taxon>Basidiomycota</taxon>
        <taxon>Agaricomycotina</taxon>
        <taxon>Tremellomycetes</taxon>
        <taxon>Tremellales</taxon>
        <taxon>Naemateliaceae</taxon>
        <taxon>Naematelia</taxon>
    </lineage>
</organism>
<keyword evidence="4" id="KW-1185">Reference proteome</keyword>
<feature type="region of interest" description="Disordered" evidence="1">
    <location>
        <begin position="330"/>
        <end position="366"/>
    </location>
</feature>
<comment type="caution">
    <text evidence="3">The sequence shown here is derived from an EMBL/GenBank/DDBJ whole genome shotgun (WGS) entry which is preliminary data.</text>
</comment>
<dbReference type="InterPro" id="IPR048519">
    <property type="entry name" value="Gfd2/YDR514C-like_C"/>
</dbReference>
<proteinExistence type="predicted"/>
<protein>
    <recommendedName>
        <fullName evidence="2">Gfd2/YDR514C-like C-terminal domain-containing protein</fullName>
    </recommendedName>
</protein>
<feature type="region of interest" description="Disordered" evidence="1">
    <location>
        <begin position="240"/>
        <end position="291"/>
    </location>
</feature>
<dbReference type="AlphaFoldDB" id="A0A1Y2ARZ6"/>
<dbReference type="Proteomes" id="UP000193986">
    <property type="component" value="Unassembled WGS sequence"/>
</dbReference>
<evidence type="ECO:0000259" key="2">
    <source>
        <dbReference type="Pfam" id="PF21762"/>
    </source>
</evidence>
<dbReference type="STRING" id="71784.A0A1Y2ARZ6"/>
<feature type="compositionally biased region" description="Low complexity" evidence="1">
    <location>
        <begin position="333"/>
        <end position="344"/>
    </location>
</feature>
<dbReference type="OrthoDB" id="5953249at2759"/>
<evidence type="ECO:0000313" key="3">
    <source>
        <dbReference type="EMBL" id="ORY25348.1"/>
    </source>
</evidence>